<gene>
    <name evidence="5" type="ORF">CDAUBV1_LOCUS4457</name>
</gene>
<sequence length="393" mass="42735">MAVNCENGRIESVQNPQPEVKAVMINFLQNEPRVAKVRVYSAAGISDLTATAFTDQGQALPALSEFHTNLQPTYLPNIEAAPLPEKPANAPLLCDSVFTNVTKSGKTAPREPVCVERFSRCITAEKEKPIKVQEIPAAQALPTAVTNSQEEPHVKAVTINFSDTNPHYARVRVYSKTGVSELTAIHGPHSDQCPPECEVTRIPDPESEVHTAPVLMKLVPPVRRAPNLWCSITTTSTENGDDDTTVTELWSECSSGTPIPGVVVCEPKITSMGSLPRSRDSRLRNKSFSLINVKVNVDGKPNMAKLKVIELSSSQCLALKQCSLCTTRYLVGDNVIRLPCSHVYHRLCMLQYIAKEASKCPSCGVSICQHGVTPNKGVEAEKISIEKPIEASG</sequence>
<dbReference type="AlphaFoldDB" id="A0AAV2T6Q1"/>
<name>A0AAV2T6Q1_CALDB</name>
<reference evidence="5" key="1">
    <citation type="submission" date="2024-06" db="EMBL/GenBank/DDBJ databases">
        <authorList>
            <person name="Liu X."/>
            <person name="Lenzi L."/>
            <person name="Haldenby T S."/>
            <person name="Uol C."/>
        </authorList>
    </citation>
    <scope>NUCLEOTIDE SEQUENCE</scope>
</reference>
<dbReference type="SMART" id="SM00184">
    <property type="entry name" value="RING"/>
    <property type="match status" value="1"/>
</dbReference>
<evidence type="ECO:0000256" key="2">
    <source>
        <dbReference type="ARBA" id="ARBA00022833"/>
    </source>
</evidence>
<evidence type="ECO:0000259" key="4">
    <source>
        <dbReference type="PROSITE" id="PS50089"/>
    </source>
</evidence>
<proteinExistence type="predicted"/>
<dbReference type="InterPro" id="IPR001841">
    <property type="entry name" value="Znf_RING"/>
</dbReference>
<dbReference type="Gene3D" id="3.30.40.10">
    <property type="entry name" value="Zinc/RING finger domain, C3HC4 (zinc finger)"/>
    <property type="match status" value="1"/>
</dbReference>
<dbReference type="Pfam" id="PF13639">
    <property type="entry name" value="zf-RING_2"/>
    <property type="match status" value="1"/>
</dbReference>
<keyword evidence="2" id="KW-0862">Zinc</keyword>
<dbReference type="Proteomes" id="UP001497525">
    <property type="component" value="Unassembled WGS sequence"/>
</dbReference>
<evidence type="ECO:0000313" key="5">
    <source>
        <dbReference type="EMBL" id="CAL5131926.1"/>
    </source>
</evidence>
<dbReference type="SUPFAM" id="SSF57850">
    <property type="entry name" value="RING/U-box"/>
    <property type="match status" value="1"/>
</dbReference>
<evidence type="ECO:0000313" key="6">
    <source>
        <dbReference type="Proteomes" id="UP001497525"/>
    </source>
</evidence>
<dbReference type="CDD" id="cd16448">
    <property type="entry name" value="RING-H2"/>
    <property type="match status" value="1"/>
</dbReference>
<feature type="domain" description="RING-type" evidence="4">
    <location>
        <begin position="322"/>
        <end position="363"/>
    </location>
</feature>
<accession>A0AAV2T6Q1</accession>
<comment type="caution">
    <text evidence="5">The sequence shown here is derived from an EMBL/GenBank/DDBJ whole genome shotgun (WGS) entry which is preliminary data.</text>
</comment>
<dbReference type="PROSITE" id="PS50089">
    <property type="entry name" value="ZF_RING_2"/>
    <property type="match status" value="1"/>
</dbReference>
<evidence type="ECO:0000256" key="3">
    <source>
        <dbReference type="PROSITE-ProRule" id="PRU00175"/>
    </source>
</evidence>
<keyword evidence="1 3" id="KW-0479">Metal-binding</keyword>
<evidence type="ECO:0000256" key="1">
    <source>
        <dbReference type="ARBA" id="ARBA00022771"/>
    </source>
</evidence>
<organism evidence="5 6">
    <name type="scientific">Calicophoron daubneyi</name>
    <name type="common">Rumen fluke</name>
    <name type="synonym">Paramphistomum daubneyi</name>
    <dbReference type="NCBI Taxonomy" id="300641"/>
    <lineage>
        <taxon>Eukaryota</taxon>
        <taxon>Metazoa</taxon>
        <taxon>Spiralia</taxon>
        <taxon>Lophotrochozoa</taxon>
        <taxon>Platyhelminthes</taxon>
        <taxon>Trematoda</taxon>
        <taxon>Digenea</taxon>
        <taxon>Plagiorchiida</taxon>
        <taxon>Pronocephalata</taxon>
        <taxon>Paramphistomoidea</taxon>
        <taxon>Paramphistomidae</taxon>
        <taxon>Calicophoron</taxon>
    </lineage>
</organism>
<dbReference type="EMBL" id="CAXLJL010000112">
    <property type="protein sequence ID" value="CAL5131926.1"/>
    <property type="molecule type" value="Genomic_DNA"/>
</dbReference>
<dbReference type="InterPro" id="IPR013083">
    <property type="entry name" value="Znf_RING/FYVE/PHD"/>
</dbReference>
<keyword evidence="1 3" id="KW-0863">Zinc-finger</keyword>
<protein>
    <recommendedName>
        <fullName evidence="4">RING-type domain-containing protein</fullName>
    </recommendedName>
</protein>
<dbReference type="GO" id="GO:0008270">
    <property type="term" value="F:zinc ion binding"/>
    <property type="evidence" value="ECO:0007669"/>
    <property type="project" value="UniProtKB-KW"/>
</dbReference>